<organism evidence="10 11">
    <name type="scientific">Oenococcus kitaharae DSM 17330</name>
    <dbReference type="NCBI Taxonomy" id="1045004"/>
    <lineage>
        <taxon>Bacteria</taxon>
        <taxon>Bacillati</taxon>
        <taxon>Bacillota</taxon>
        <taxon>Bacilli</taxon>
        <taxon>Lactobacillales</taxon>
        <taxon>Lactobacillaceae</taxon>
        <taxon>Oenococcus</taxon>
    </lineage>
</organism>
<dbReference type="PANTHER" id="PTHR10977">
    <property type="entry name" value="DIPHOSPHOMEVALONATE DECARBOXYLASE"/>
    <property type="match status" value="1"/>
</dbReference>
<proteinExistence type="inferred from homology"/>
<dbReference type="STRING" id="336988.NT96_00470"/>
<dbReference type="eggNOG" id="COG3407">
    <property type="taxonomic scope" value="Bacteria"/>
</dbReference>
<dbReference type="EC" id="4.1.1.33" evidence="2"/>
<keyword evidence="11" id="KW-1185">Reference proteome</keyword>
<evidence type="ECO:0000313" key="11">
    <source>
        <dbReference type="Proteomes" id="UP000004959"/>
    </source>
</evidence>
<dbReference type="OrthoDB" id="5498344at2"/>
<dbReference type="SUPFAM" id="SSF54211">
    <property type="entry name" value="Ribosomal protein S5 domain 2-like"/>
    <property type="match status" value="1"/>
</dbReference>
<evidence type="ECO:0000259" key="9">
    <source>
        <dbReference type="Pfam" id="PF22700"/>
    </source>
</evidence>
<dbReference type="RefSeq" id="WP_007746363.1">
    <property type="nucleotide sequence ID" value="NZ_CM001398.1"/>
</dbReference>
<dbReference type="Gene3D" id="3.30.230.10">
    <property type="match status" value="1"/>
</dbReference>
<dbReference type="GO" id="GO:0005524">
    <property type="term" value="F:ATP binding"/>
    <property type="evidence" value="ECO:0007669"/>
    <property type="project" value="UniProtKB-KW"/>
</dbReference>
<dbReference type="InterPro" id="IPR053859">
    <property type="entry name" value="MVD-like_N"/>
</dbReference>
<dbReference type="AlphaFoldDB" id="G9WFS5"/>
<evidence type="ECO:0000256" key="3">
    <source>
        <dbReference type="ARBA" id="ARBA00022516"/>
    </source>
</evidence>
<dbReference type="GO" id="GO:0019287">
    <property type="term" value="P:isopentenyl diphosphate biosynthetic process, mevalonate pathway"/>
    <property type="evidence" value="ECO:0007669"/>
    <property type="project" value="InterPro"/>
</dbReference>
<dbReference type="SUPFAM" id="SSF55060">
    <property type="entry name" value="GHMP Kinase, C-terminal domain"/>
    <property type="match status" value="1"/>
</dbReference>
<dbReference type="InterPro" id="IPR014721">
    <property type="entry name" value="Ribsml_uS5_D2-typ_fold_subgr"/>
</dbReference>
<name>G9WFS5_9LACO</name>
<dbReference type="GO" id="GO:0004163">
    <property type="term" value="F:diphosphomevalonate decarboxylase activity"/>
    <property type="evidence" value="ECO:0007669"/>
    <property type="project" value="UniProtKB-EC"/>
</dbReference>
<dbReference type="Pfam" id="PF18376">
    <property type="entry name" value="MDD_C"/>
    <property type="match status" value="1"/>
</dbReference>
<comment type="caution">
    <text evidence="10">The sequence shown here is derived from an EMBL/GenBank/DDBJ whole genome shotgun (WGS) entry which is preliminary data.</text>
</comment>
<feature type="domain" description="Diphosphomevalonate decarboxylase-like N-terminal" evidence="9">
    <location>
        <begin position="6"/>
        <end position="158"/>
    </location>
</feature>
<evidence type="ECO:0000259" key="8">
    <source>
        <dbReference type="Pfam" id="PF18376"/>
    </source>
</evidence>
<dbReference type="Proteomes" id="UP000004959">
    <property type="component" value="Chromosome"/>
</dbReference>
<dbReference type="PATRIC" id="fig|1045004.4.peg.1340"/>
<keyword evidence="3" id="KW-0444">Lipid biosynthesis</keyword>
<feature type="domain" description="Mvd1 C-terminal" evidence="8">
    <location>
        <begin position="175"/>
        <end position="299"/>
    </location>
</feature>
<protein>
    <recommendedName>
        <fullName evidence="2">diphosphomevalonate decarboxylase</fullName>
        <ecNumber evidence="2">4.1.1.33</ecNumber>
    </recommendedName>
</protein>
<dbReference type="InterPro" id="IPR005935">
    <property type="entry name" value="Mev_decarb"/>
</dbReference>
<dbReference type="Gene3D" id="3.30.70.890">
    <property type="entry name" value="GHMP kinase, C-terminal domain"/>
    <property type="match status" value="1"/>
</dbReference>
<evidence type="ECO:0000313" key="10">
    <source>
        <dbReference type="EMBL" id="EHN59448.1"/>
    </source>
</evidence>
<reference evidence="10 11" key="1">
    <citation type="journal article" date="2012" name="PLoS ONE">
        <title>Functional divergence in the genus oenococcus as predicted by genome sequencing of the newly-described species, Oenococcus kitaharae.</title>
        <authorList>
            <person name="Borneman A.R."/>
            <person name="McCarthy J.M."/>
            <person name="Chambers P.J."/>
            <person name="Bartowsky E.J."/>
        </authorList>
    </citation>
    <scope>NUCLEOTIDE SEQUENCE [LARGE SCALE GENOMIC DNA]</scope>
    <source>
        <strain evidence="11">DSM17330</strain>
    </source>
</reference>
<sequence>MTQARAYTNIALIKYWGKSDITWNLPTSSSIGLTLDQLYTDTRVDLTDDLKQDQFILDGQLASNPRIIKVLDFVRQQTGSHKYAKITSENHVPNSAGLASSASAFAAFALAASDSYGLPTDRPSLSRLARLGSGSASRSVYGGFSIWYQGYDHQSSFAQSILDPVDFGIRVIDVLTDKKTKKIPSSQGMQRAQSSPDYSNWLSQSKMQIREMIAAIKNKDIEKIGLIAERNAMGMHALNRSADKPFDYFAGETWAVINDIHRLYHAGIPAFATIDAGPNVKVITDSRSCQKVADQLKNFGEILIQKPGPGVVHV</sequence>
<dbReference type="Pfam" id="PF22700">
    <property type="entry name" value="MVD-like_N"/>
    <property type="match status" value="1"/>
</dbReference>
<comment type="similarity">
    <text evidence="1">Belongs to the diphosphomevalonate decarboxylase family.</text>
</comment>
<dbReference type="EMBL" id="AFVZ01000001">
    <property type="protein sequence ID" value="EHN59448.1"/>
    <property type="molecule type" value="Genomic_DNA"/>
</dbReference>
<accession>G9WFS5</accession>
<dbReference type="GO" id="GO:0005829">
    <property type="term" value="C:cytosol"/>
    <property type="evidence" value="ECO:0007669"/>
    <property type="project" value="InterPro"/>
</dbReference>
<dbReference type="PIRSF" id="PIRSF015950">
    <property type="entry name" value="Mev_P_decrbx"/>
    <property type="match status" value="1"/>
</dbReference>
<keyword evidence="5" id="KW-0067">ATP-binding</keyword>
<dbReference type="InterPro" id="IPR036554">
    <property type="entry name" value="GHMP_kinase_C_sf"/>
</dbReference>
<evidence type="ECO:0000256" key="4">
    <source>
        <dbReference type="ARBA" id="ARBA00022741"/>
    </source>
</evidence>
<dbReference type="InterPro" id="IPR029765">
    <property type="entry name" value="Mev_diP_decarb"/>
</dbReference>
<keyword evidence="7" id="KW-0456">Lyase</keyword>
<evidence type="ECO:0000256" key="5">
    <source>
        <dbReference type="ARBA" id="ARBA00022840"/>
    </source>
</evidence>
<evidence type="ECO:0000256" key="7">
    <source>
        <dbReference type="ARBA" id="ARBA00023239"/>
    </source>
</evidence>
<evidence type="ECO:0000256" key="6">
    <source>
        <dbReference type="ARBA" id="ARBA00023098"/>
    </source>
</evidence>
<keyword evidence="6" id="KW-0443">Lipid metabolism</keyword>
<evidence type="ECO:0000256" key="2">
    <source>
        <dbReference type="ARBA" id="ARBA00012296"/>
    </source>
</evidence>
<dbReference type="FunFam" id="3.30.230.10:FF:000072">
    <property type="entry name" value="Diphosphomevalonate decarboxylase"/>
    <property type="match status" value="1"/>
</dbReference>
<keyword evidence="4" id="KW-0547">Nucleotide-binding</keyword>
<gene>
    <name evidence="10" type="ORF">OKIT_1365</name>
</gene>
<evidence type="ECO:0000256" key="1">
    <source>
        <dbReference type="ARBA" id="ARBA00008831"/>
    </source>
</evidence>
<dbReference type="InterPro" id="IPR020568">
    <property type="entry name" value="Ribosomal_Su5_D2-typ_SF"/>
</dbReference>
<dbReference type="InterPro" id="IPR041431">
    <property type="entry name" value="Mvd1_C"/>
</dbReference>
<dbReference type="PANTHER" id="PTHR10977:SF3">
    <property type="entry name" value="DIPHOSPHOMEVALONATE DECARBOXYLASE"/>
    <property type="match status" value="1"/>
</dbReference>
<dbReference type="HOGENOM" id="CLU_040369_0_0_9"/>
<dbReference type="NCBIfam" id="TIGR01240">
    <property type="entry name" value="mevDPdecarb"/>
    <property type="match status" value="1"/>
</dbReference>